<evidence type="ECO:0000313" key="2">
    <source>
        <dbReference type="EMBL" id="KFI48492.1"/>
    </source>
</evidence>
<comment type="caution">
    <text evidence="2">The sequence shown here is derived from an EMBL/GenBank/DDBJ whole genome shotgun (WGS) entry which is preliminary data.</text>
</comment>
<evidence type="ECO:0000256" key="1">
    <source>
        <dbReference type="SAM" id="MobiDB-lite"/>
    </source>
</evidence>
<keyword evidence="3" id="KW-1185">Reference proteome</keyword>
<feature type="region of interest" description="Disordered" evidence="1">
    <location>
        <begin position="91"/>
        <end position="143"/>
    </location>
</feature>
<dbReference type="AlphaFoldDB" id="A0A086ZPP2"/>
<sequence>MRQVTGSSPHARGTRLDGAAGDGDAGIIPACAGNTKATRSQRPTRRDHPRMRGEHDACPGMSDLDWGSSPHARGTRRLSVWRPGRVGIIPACAGNTGGRDDGQGAGWDHPRMRGEHGQAQDGRGARPGSSPHARGTLSDAQSRCGSDRIIPACAGNTLSPLMCGVSFGDHPRMRGEHARMRKASRTIRGSSPHARGTRTRWSATRTVTGIIPACAGNTHFLVVPARKRRDHPRMRGEHVRVAGLVPCLAGSSPHARGTHYEKCRFPPIIISSFIFFIYFPFSRGKHGISITVVVRTRIASTDRI</sequence>
<dbReference type="EMBL" id="JGYQ01000007">
    <property type="protein sequence ID" value="KFI48492.1"/>
    <property type="molecule type" value="Genomic_DNA"/>
</dbReference>
<accession>A0A086ZPP2</accession>
<feature type="compositionally biased region" description="Basic and acidic residues" evidence="1">
    <location>
        <begin position="44"/>
        <end position="57"/>
    </location>
</feature>
<feature type="compositionally biased region" description="Basic and acidic residues" evidence="1">
    <location>
        <begin position="98"/>
        <end position="118"/>
    </location>
</feature>
<gene>
    <name evidence="2" type="ORF">BBOU_0621</name>
</gene>
<name>A0A086ZPP2_9BIFI</name>
<feature type="region of interest" description="Disordered" evidence="1">
    <location>
        <begin position="1"/>
        <end position="79"/>
    </location>
</feature>
<protein>
    <submittedName>
        <fullName evidence="2">Uncharacterized protein</fullName>
    </submittedName>
</protein>
<proteinExistence type="predicted"/>
<evidence type="ECO:0000313" key="3">
    <source>
        <dbReference type="Proteomes" id="UP000029093"/>
    </source>
</evidence>
<organism evidence="2 3">
    <name type="scientific">Bifidobacterium boum</name>
    <dbReference type="NCBI Taxonomy" id="78343"/>
    <lineage>
        <taxon>Bacteria</taxon>
        <taxon>Bacillati</taxon>
        <taxon>Actinomycetota</taxon>
        <taxon>Actinomycetes</taxon>
        <taxon>Bifidobacteriales</taxon>
        <taxon>Bifidobacteriaceae</taxon>
        <taxon>Bifidobacterium</taxon>
    </lineage>
</organism>
<reference evidence="2 3" key="1">
    <citation type="submission" date="2014-03" db="EMBL/GenBank/DDBJ databases">
        <title>Genomics of Bifidobacteria.</title>
        <authorList>
            <person name="Ventura M."/>
            <person name="Milani C."/>
            <person name="Lugli G.A."/>
        </authorList>
    </citation>
    <scope>NUCLEOTIDE SEQUENCE [LARGE SCALE GENOMIC DNA]</scope>
    <source>
        <strain evidence="2 3">LMG 10736</strain>
    </source>
</reference>
<dbReference type="AntiFam" id="ANF00057">
    <property type="entry name" value="Translation of E. coli type CRISPR repeat"/>
</dbReference>
<dbReference type="AntiFam" id="ANF00006">
    <property type="entry name" value="Translation of CRISPR region"/>
</dbReference>
<dbReference type="Proteomes" id="UP000029093">
    <property type="component" value="Unassembled WGS sequence"/>
</dbReference>
<feature type="region of interest" description="Disordered" evidence="1">
    <location>
        <begin position="179"/>
        <end position="198"/>
    </location>
</feature>